<dbReference type="Proteomes" id="UP000717696">
    <property type="component" value="Unassembled WGS sequence"/>
</dbReference>
<gene>
    <name evidence="2" type="ORF">B0J13DRAFT_567802</name>
</gene>
<feature type="region of interest" description="Disordered" evidence="1">
    <location>
        <begin position="80"/>
        <end position="122"/>
    </location>
</feature>
<organism evidence="2 3">
    <name type="scientific">Dactylonectria estremocensis</name>
    <dbReference type="NCBI Taxonomy" id="1079267"/>
    <lineage>
        <taxon>Eukaryota</taxon>
        <taxon>Fungi</taxon>
        <taxon>Dikarya</taxon>
        <taxon>Ascomycota</taxon>
        <taxon>Pezizomycotina</taxon>
        <taxon>Sordariomycetes</taxon>
        <taxon>Hypocreomycetidae</taxon>
        <taxon>Hypocreales</taxon>
        <taxon>Nectriaceae</taxon>
        <taxon>Dactylonectria</taxon>
    </lineage>
</organism>
<comment type="caution">
    <text evidence="2">The sequence shown here is derived from an EMBL/GenBank/DDBJ whole genome shotgun (WGS) entry which is preliminary data.</text>
</comment>
<protein>
    <submittedName>
        <fullName evidence="2">Uncharacterized protein</fullName>
    </submittedName>
</protein>
<proteinExistence type="predicted"/>
<evidence type="ECO:0000313" key="3">
    <source>
        <dbReference type="Proteomes" id="UP000717696"/>
    </source>
</evidence>
<sequence>MGEPEAPQWSSRTLKEQAVAGKARDYSCMETGLVDVVEEDKHKGSLERKEGLQNTIRELSEMEHKLQSLVRGQQLAVESSRLHVKPDSPGQINLRPRAHLPRRDFDLKDYSQKPESKSRLQK</sequence>
<keyword evidence="3" id="KW-1185">Reference proteome</keyword>
<evidence type="ECO:0000313" key="2">
    <source>
        <dbReference type="EMBL" id="KAH7120322.1"/>
    </source>
</evidence>
<name>A0A9P9DJW6_9HYPO</name>
<feature type="compositionally biased region" description="Basic and acidic residues" evidence="1">
    <location>
        <begin position="101"/>
        <end position="122"/>
    </location>
</feature>
<dbReference type="OrthoDB" id="10312075at2759"/>
<evidence type="ECO:0000256" key="1">
    <source>
        <dbReference type="SAM" id="MobiDB-lite"/>
    </source>
</evidence>
<dbReference type="EMBL" id="JAGMUU010000028">
    <property type="protein sequence ID" value="KAH7120322.1"/>
    <property type="molecule type" value="Genomic_DNA"/>
</dbReference>
<accession>A0A9P9DJW6</accession>
<dbReference type="AlphaFoldDB" id="A0A9P9DJW6"/>
<reference evidence="2" key="1">
    <citation type="journal article" date="2021" name="Nat. Commun.">
        <title>Genetic determinants of endophytism in the Arabidopsis root mycobiome.</title>
        <authorList>
            <person name="Mesny F."/>
            <person name="Miyauchi S."/>
            <person name="Thiergart T."/>
            <person name="Pickel B."/>
            <person name="Atanasova L."/>
            <person name="Karlsson M."/>
            <person name="Huettel B."/>
            <person name="Barry K.W."/>
            <person name="Haridas S."/>
            <person name="Chen C."/>
            <person name="Bauer D."/>
            <person name="Andreopoulos W."/>
            <person name="Pangilinan J."/>
            <person name="LaButti K."/>
            <person name="Riley R."/>
            <person name="Lipzen A."/>
            <person name="Clum A."/>
            <person name="Drula E."/>
            <person name="Henrissat B."/>
            <person name="Kohler A."/>
            <person name="Grigoriev I.V."/>
            <person name="Martin F.M."/>
            <person name="Hacquard S."/>
        </authorList>
    </citation>
    <scope>NUCLEOTIDE SEQUENCE</scope>
    <source>
        <strain evidence="2">MPI-CAGE-AT-0021</strain>
    </source>
</reference>